<feature type="transmembrane region" description="Helical" evidence="6">
    <location>
        <begin position="242"/>
        <end position="265"/>
    </location>
</feature>
<feature type="domain" description="Major facilitator superfamily (MFS) profile" evidence="7">
    <location>
        <begin position="1"/>
        <end position="441"/>
    </location>
</feature>
<keyword evidence="4 6" id="KW-1133">Transmembrane helix</keyword>
<feature type="transmembrane region" description="Helical" evidence="6">
    <location>
        <begin position="302"/>
        <end position="319"/>
    </location>
</feature>
<feature type="transmembrane region" description="Helical" evidence="6">
    <location>
        <begin position="52"/>
        <end position="72"/>
    </location>
</feature>
<reference evidence="8 9" key="1">
    <citation type="submission" date="2018-08" db="EMBL/GenBank/DDBJ databases">
        <title>Genomic Encyclopedia of Type Strains, Phase IV (KMG-IV): sequencing the most valuable type-strain genomes for metagenomic binning, comparative biology and taxonomic classification.</title>
        <authorList>
            <person name="Goeker M."/>
        </authorList>
    </citation>
    <scope>NUCLEOTIDE SEQUENCE [LARGE SCALE GENOMIC DNA]</scope>
    <source>
        <strain evidence="8 9">DSM 23923</strain>
    </source>
</reference>
<dbReference type="Proteomes" id="UP000256388">
    <property type="component" value="Unassembled WGS sequence"/>
</dbReference>
<evidence type="ECO:0000313" key="8">
    <source>
        <dbReference type="EMBL" id="REG11510.1"/>
    </source>
</evidence>
<protein>
    <submittedName>
        <fullName evidence="8">UMF1 family MFS transporter</fullName>
    </submittedName>
</protein>
<dbReference type="SUPFAM" id="SSF103473">
    <property type="entry name" value="MFS general substrate transporter"/>
    <property type="match status" value="1"/>
</dbReference>
<feature type="transmembrane region" description="Helical" evidence="6">
    <location>
        <begin position="109"/>
        <end position="129"/>
    </location>
</feature>
<dbReference type="Pfam" id="PF11700">
    <property type="entry name" value="ATG22"/>
    <property type="match status" value="2"/>
</dbReference>
<feature type="transmembrane region" description="Helical" evidence="6">
    <location>
        <begin position="271"/>
        <end position="290"/>
    </location>
</feature>
<dbReference type="AlphaFoldDB" id="A0A347ZRK3"/>
<evidence type="ECO:0000256" key="4">
    <source>
        <dbReference type="ARBA" id="ARBA00022989"/>
    </source>
</evidence>
<proteinExistence type="predicted"/>
<evidence type="ECO:0000256" key="5">
    <source>
        <dbReference type="ARBA" id="ARBA00023136"/>
    </source>
</evidence>
<evidence type="ECO:0000259" key="7">
    <source>
        <dbReference type="PROSITE" id="PS50850"/>
    </source>
</evidence>
<evidence type="ECO:0000256" key="3">
    <source>
        <dbReference type="ARBA" id="ARBA00022692"/>
    </source>
</evidence>
<dbReference type="EMBL" id="QUMS01000001">
    <property type="protein sequence ID" value="REG11510.1"/>
    <property type="molecule type" value="Genomic_DNA"/>
</dbReference>
<dbReference type="Gene3D" id="1.20.1250.20">
    <property type="entry name" value="MFS general substrate transporter like domains"/>
    <property type="match status" value="2"/>
</dbReference>
<dbReference type="InterPro" id="IPR020846">
    <property type="entry name" value="MFS_dom"/>
</dbReference>
<dbReference type="PROSITE" id="PS50850">
    <property type="entry name" value="MFS"/>
    <property type="match status" value="1"/>
</dbReference>
<evidence type="ECO:0000256" key="2">
    <source>
        <dbReference type="ARBA" id="ARBA00022448"/>
    </source>
</evidence>
<comment type="subcellular location">
    <subcellularLocation>
        <location evidence="1">Cell membrane</location>
        <topology evidence="1">Multi-pass membrane protein</topology>
    </subcellularLocation>
</comment>
<dbReference type="PANTHER" id="PTHR23519">
    <property type="entry name" value="AUTOPHAGY-RELATED PROTEIN 22"/>
    <property type="match status" value="1"/>
</dbReference>
<sequence length="451" mass="49000">MIEKADVKKKKRAQWAWYFYDFGNSAYAAVVLLAVYAAYFKQSVVGTAEGSALWGLALTISMLVVAVISPFLGTLADYSGRKKTFLLVMTFVSIIFTGLLFFVNKGDVFLGMILFIIAEIGYRAGQVFYNSLLVDVADEDEIGKVSGNGWAIGSLGGIICLVIVLVLIQLNPGNSLVIRWSFVITAVYYALFTLPTIFWLEEKHRPQNKSGKGFFTIAIERLKNTIKSVANFKEFIKFMIAVLIYNDGIIAALDFAAIIGAVVFGVTSTELIIFVIIVQVTNVAGAYLYGLLGEKIGYKQSLINSLVLMIISVLGMMFVPNKTGFFIVGALAGFAMAGVQSLSRTMVSVFAPAHKSAEFYGFFSLTGRTSSIIGPGVMGLAATGLSNWLFKALSQADVALANNEATKTVAEQIGTRFALVTIVFFLLVGLMPLLFVNENEGRRAAKNTVEE</sequence>
<accession>A0A347ZRK3</accession>
<feature type="transmembrane region" description="Helical" evidence="6">
    <location>
        <begin position="176"/>
        <end position="200"/>
    </location>
</feature>
<feature type="transmembrane region" description="Helical" evidence="6">
    <location>
        <begin position="150"/>
        <end position="170"/>
    </location>
</feature>
<feature type="transmembrane region" description="Helical" evidence="6">
    <location>
        <begin position="84"/>
        <end position="103"/>
    </location>
</feature>
<feature type="transmembrane region" description="Helical" evidence="6">
    <location>
        <begin position="325"/>
        <end position="351"/>
    </location>
</feature>
<dbReference type="GO" id="GO:0005886">
    <property type="term" value="C:plasma membrane"/>
    <property type="evidence" value="ECO:0007669"/>
    <property type="project" value="UniProtKB-SubCell"/>
</dbReference>
<dbReference type="RefSeq" id="WP_116224639.1">
    <property type="nucleotide sequence ID" value="NZ_AP018437.1"/>
</dbReference>
<dbReference type="GO" id="GO:0022857">
    <property type="term" value="F:transmembrane transporter activity"/>
    <property type="evidence" value="ECO:0007669"/>
    <property type="project" value="InterPro"/>
</dbReference>
<name>A0A347ZRK3_9CHLR</name>
<organism evidence="8 9">
    <name type="scientific">Pelolinea submarina</name>
    <dbReference type="NCBI Taxonomy" id="913107"/>
    <lineage>
        <taxon>Bacteria</taxon>
        <taxon>Bacillati</taxon>
        <taxon>Chloroflexota</taxon>
        <taxon>Anaerolineae</taxon>
        <taxon>Anaerolineales</taxon>
        <taxon>Anaerolineaceae</taxon>
        <taxon>Pelolinea</taxon>
    </lineage>
</organism>
<dbReference type="InterPro" id="IPR050495">
    <property type="entry name" value="ATG22/LtaA_families"/>
</dbReference>
<evidence type="ECO:0000313" key="9">
    <source>
        <dbReference type="Proteomes" id="UP000256388"/>
    </source>
</evidence>
<keyword evidence="3 6" id="KW-0812">Transmembrane</keyword>
<keyword evidence="9" id="KW-1185">Reference proteome</keyword>
<dbReference type="InterPro" id="IPR024671">
    <property type="entry name" value="Atg22-like"/>
</dbReference>
<gene>
    <name evidence="8" type="ORF">DFR64_1399</name>
</gene>
<feature type="transmembrane region" description="Helical" evidence="6">
    <location>
        <begin position="18"/>
        <end position="40"/>
    </location>
</feature>
<keyword evidence="2" id="KW-0813">Transport</keyword>
<comment type="caution">
    <text evidence="8">The sequence shown here is derived from an EMBL/GenBank/DDBJ whole genome shotgun (WGS) entry which is preliminary data.</text>
</comment>
<evidence type="ECO:0000256" key="6">
    <source>
        <dbReference type="SAM" id="Phobius"/>
    </source>
</evidence>
<evidence type="ECO:0000256" key="1">
    <source>
        <dbReference type="ARBA" id="ARBA00004651"/>
    </source>
</evidence>
<dbReference type="InterPro" id="IPR036259">
    <property type="entry name" value="MFS_trans_sf"/>
</dbReference>
<dbReference type="PANTHER" id="PTHR23519:SF1">
    <property type="entry name" value="AUTOPHAGY-RELATED PROTEIN 22"/>
    <property type="match status" value="1"/>
</dbReference>
<dbReference type="OrthoDB" id="166874at2"/>
<feature type="transmembrane region" description="Helical" evidence="6">
    <location>
        <begin position="417"/>
        <end position="436"/>
    </location>
</feature>
<keyword evidence="5 6" id="KW-0472">Membrane</keyword>